<sequence length="652" mass="73240">MKQAIETRYVSDSQVADPDYLDNFTRITTYCTRIAPADVTAQAHLREGTKVYMYQMTRTPTVSMYHVFFLGPKWLGVVHADRPAHRLRPTVRLREGWIIGETKPFNTDVDFLNVSTQVDIYKSIPYAEPPTGLNRFKPPIRKRAWDGVLSCLSFKPACMQTFPSLSGIDEDCLFVHVYVPHDLPDYADVMVFFHGGAYVFGSGSMPEYTGYPLASVGGVILVTVNYRLGPFGFMTTGNNDLPANVGLLDQLMALEWVRDNIKSFGGDPDKVTIFGESAGATSVGLHLLSKRSVGLFRRVIMQSGVPTTIFAYRRDVKEVIQETGLIAASVGCSNHTSSEMVLCMKSVPARELLIKAFQVTISFQPVVDGFFLRDRPETLLVNGDFPNKVDVLLGTLADEGATYALVVDMSAYNSATPPHMNRTKFLQAIPRYLVDADTSAVYQALDAVYANPDQLQDPDANYLENFVRITTDQSWIAPADWTAKAHLQAGSNVFMYYMTHRPTVSVMDVFNLGPGWMGAAHAEDLPYVFGNAWAEELFYKTKIPEDREKELAAKVMTYWANFAKTGDPNGPGLPAWPRYTMPDQRYKEISLDLGNGRGLRQNHCHFWNEYVPRLLTLFGPDEKTFTDYEYETKRWRESDMPAWMASLNALKS</sequence>
<dbReference type="GO" id="GO:0005886">
    <property type="term" value="C:plasma membrane"/>
    <property type="evidence" value="ECO:0007669"/>
    <property type="project" value="TreeGrafter"/>
</dbReference>
<keyword evidence="2" id="KW-0719">Serine esterase</keyword>
<dbReference type="KEGG" id="aplc:110987298"/>
<dbReference type="FunFam" id="3.40.50.1820:FF:000128">
    <property type="entry name" value="Carboxylic ester hydrolase"/>
    <property type="match status" value="1"/>
</dbReference>
<dbReference type="InterPro" id="IPR029058">
    <property type="entry name" value="AB_hydrolase_fold"/>
</dbReference>
<dbReference type="OrthoDB" id="19653at2759"/>
<evidence type="ECO:0000256" key="4">
    <source>
        <dbReference type="RuleBase" id="RU361235"/>
    </source>
</evidence>
<gene>
    <name evidence="7" type="primary">LOC110987298</name>
</gene>
<dbReference type="PANTHER" id="PTHR43918">
    <property type="entry name" value="ACETYLCHOLINESTERASE"/>
    <property type="match status" value="1"/>
</dbReference>
<organism evidence="6 7">
    <name type="scientific">Acanthaster planci</name>
    <name type="common">Crown-of-thorns starfish</name>
    <dbReference type="NCBI Taxonomy" id="133434"/>
    <lineage>
        <taxon>Eukaryota</taxon>
        <taxon>Metazoa</taxon>
        <taxon>Echinodermata</taxon>
        <taxon>Eleutherozoa</taxon>
        <taxon>Asterozoa</taxon>
        <taxon>Asteroidea</taxon>
        <taxon>Valvatacea</taxon>
        <taxon>Valvatida</taxon>
        <taxon>Acanthasteridae</taxon>
        <taxon>Acanthaster</taxon>
    </lineage>
</organism>
<dbReference type="GO" id="GO:0006581">
    <property type="term" value="P:acetylcholine catabolic process"/>
    <property type="evidence" value="ECO:0007669"/>
    <property type="project" value="TreeGrafter"/>
</dbReference>
<dbReference type="RefSeq" id="XP_022105592.1">
    <property type="nucleotide sequence ID" value="XM_022249900.1"/>
</dbReference>
<dbReference type="Proteomes" id="UP000694845">
    <property type="component" value="Unplaced"/>
</dbReference>
<dbReference type="GO" id="GO:0005615">
    <property type="term" value="C:extracellular space"/>
    <property type="evidence" value="ECO:0007669"/>
    <property type="project" value="TreeGrafter"/>
</dbReference>
<dbReference type="Pfam" id="PF00135">
    <property type="entry name" value="COesterase"/>
    <property type="match status" value="1"/>
</dbReference>
<feature type="domain" description="Carboxylesterase type B" evidence="5">
    <location>
        <begin position="90"/>
        <end position="607"/>
    </location>
</feature>
<proteinExistence type="inferred from homology"/>
<dbReference type="GO" id="GO:0003990">
    <property type="term" value="F:acetylcholinesterase activity"/>
    <property type="evidence" value="ECO:0007669"/>
    <property type="project" value="TreeGrafter"/>
</dbReference>
<evidence type="ECO:0000256" key="1">
    <source>
        <dbReference type="ARBA" id="ARBA00005964"/>
    </source>
</evidence>
<dbReference type="InterPro" id="IPR050654">
    <property type="entry name" value="AChE-related_enzymes"/>
</dbReference>
<dbReference type="PANTHER" id="PTHR43918:SF4">
    <property type="entry name" value="CARBOXYLIC ESTER HYDROLASE"/>
    <property type="match status" value="1"/>
</dbReference>
<comment type="similarity">
    <text evidence="1 4">Belongs to the type-B carboxylesterase/lipase family.</text>
</comment>
<reference evidence="7" key="1">
    <citation type="submission" date="2025-08" db="UniProtKB">
        <authorList>
            <consortium name="RefSeq"/>
        </authorList>
    </citation>
    <scope>IDENTIFICATION</scope>
</reference>
<evidence type="ECO:0000259" key="5">
    <source>
        <dbReference type="Pfam" id="PF00135"/>
    </source>
</evidence>
<keyword evidence="6" id="KW-1185">Reference proteome</keyword>
<evidence type="ECO:0000313" key="7">
    <source>
        <dbReference type="RefSeq" id="XP_022105592.1"/>
    </source>
</evidence>
<evidence type="ECO:0000256" key="3">
    <source>
        <dbReference type="ARBA" id="ARBA00022801"/>
    </source>
</evidence>
<evidence type="ECO:0000256" key="2">
    <source>
        <dbReference type="ARBA" id="ARBA00022487"/>
    </source>
</evidence>
<dbReference type="InterPro" id="IPR019826">
    <property type="entry name" value="Carboxylesterase_B_AS"/>
</dbReference>
<name>A0A8B7ZKM2_ACAPL</name>
<dbReference type="Gene3D" id="3.40.50.1820">
    <property type="entry name" value="alpha/beta hydrolase"/>
    <property type="match status" value="2"/>
</dbReference>
<protein>
    <recommendedName>
        <fullName evidence="4">Carboxylic ester hydrolase</fullName>
        <ecNumber evidence="4">3.1.1.-</ecNumber>
    </recommendedName>
</protein>
<dbReference type="GO" id="GO:0019695">
    <property type="term" value="P:choline metabolic process"/>
    <property type="evidence" value="ECO:0007669"/>
    <property type="project" value="TreeGrafter"/>
</dbReference>
<evidence type="ECO:0000313" key="6">
    <source>
        <dbReference type="Proteomes" id="UP000694845"/>
    </source>
</evidence>
<dbReference type="OMA" id="ITTDQSW"/>
<dbReference type="InterPro" id="IPR002018">
    <property type="entry name" value="CarbesteraseB"/>
</dbReference>
<dbReference type="EC" id="3.1.1.-" evidence="4"/>
<accession>A0A8B7ZKM2</accession>
<keyword evidence="3 4" id="KW-0378">Hydrolase</keyword>
<dbReference type="AlphaFoldDB" id="A0A8B7ZKM2"/>
<dbReference type="GeneID" id="110987298"/>
<dbReference type="PROSITE" id="PS00122">
    <property type="entry name" value="CARBOXYLESTERASE_B_1"/>
    <property type="match status" value="1"/>
</dbReference>
<dbReference type="SUPFAM" id="SSF53474">
    <property type="entry name" value="alpha/beta-Hydrolases"/>
    <property type="match status" value="2"/>
</dbReference>